<dbReference type="AlphaFoldDB" id="A0A2P2QGR3"/>
<proteinExistence type="predicted"/>
<protein>
    <submittedName>
        <fullName evidence="1">Uncharacterized protein</fullName>
    </submittedName>
</protein>
<accession>A0A2P2QGR3</accession>
<reference evidence="1" key="1">
    <citation type="submission" date="2018-02" db="EMBL/GenBank/DDBJ databases">
        <title>Rhizophora mucronata_Transcriptome.</title>
        <authorList>
            <person name="Meera S.P."/>
            <person name="Sreeshan A."/>
            <person name="Augustine A."/>
        </authorList>
    </citation>
    <scope>NUCLEOTIDE SEQUENCE</scope>
    <source>
        <tissue evidence="1">Leaf</tissue>
    </source>
</reference>
<name>A0A2P2QGR3_RHIMU</name>
<dbReference type="EMBL" id="GGEC01085593">
    <property type="protein sequence ID" value="MBX66077.1"/>
    <property type="molecule type" value="Transcribed_RNA"/>
</dbReference>
<evidence type="ECO:0000313" key="1">
    <source>
        <dbReference type="EMBL" id="MBX66077.1"/>
    </source>
</evidence>
<organism evidence="1">
    <name type="scientific">Rhizophora mucronata</name>
    <name type="common">Asiatic mangrove</name>
    <dbReference type="NCBI Taxonomy" id="61149"/>
    <lineage>
        <taxon>Eukaryota</taxon>
        <taxon>Viridiplantae</taxon>
        <taxon>Streptophyta</taxon>
        <taxon>Embryophyta</taxon>
        <taxon>Tracheophyta</taxon>
        <taxon>Spermatophyta</taxon>
        <taxon>Magnoliopsida</taxon>
        <taxon>eudicotyledons</taxon>
        <taxon>Gunneridae</taxon>
        <taxon>Pentapetalae</taxon>
        <taxon>rosids</taxon>
        <taxon>fabids</taxon>
        <taxon>Malpighiales</taxon>
        <taxon>Rhizophoraceae</taxon>
        <taxon>Rhizophora</taxon>
    </lineage>
</organism>
<sequence>MSYNENIIPIQPMYPIYVSIKCHASHTHCFFTTFSSQPNWITFNRLSGRNKILNSKGQDGE</sequence>